<reference evidence="3 4" key="1">
    <citation type="submission" date="2021-09" db="EMBL/GenBank/DDBJ databases">
        <title>Lysobacter sp. 13A isolated from the river sediment.</title>
        <authorList>
            <person name="Liu H."/>
            <person name="Li S."/>
            <person name="Mao S."/>
        </authorList>
    </citation>
    <scope>NUCLEOTIDE SEQUENCE [LARGE SCALE GENOMIC DNA]</scope>
    <source>
        <strain evidence="3 4">13A</strain>
    </source>
</reference>
<name>A0ABS7T5I7_9GAMM</name>
<feature type="region of interest" description="Disordered" evidence="1">
    <location>
        <begin position="25"/>
        <end position="149"/>
    </location>
</feature>
<evidence type="ECO:0000313" key="4">
    <source>
        <dbReference type="Proteomes" id="UP001430954"/>
    </source>
</evidence>
<keyword evidence="2" id="KW-0732">Signal</keyword>
<dbReference type="InterPro" id="IPR007939">
    <property type="entry name" value="Cu-R_B_prcur"/>
</dbReference>
<evidence type="ECO:0000256" key="1">
    <source>
        <dbReference type="SAM" id="MobiDB-lite"/>
    </source>
</evidence>
<dbReference type="RefSeq" id="WP_223675397.1">
    <property type="nucleotide sequence ID" value="NZ_JAINZW010000002.1"/>
</dbReference>
<feature type="chain" id="PRO_5046898816" evidence="2">
    <location>
        <begin position="27"/>
        <end position="379"/>
    </location>
</feature>
<protein>
    <submittedName>
        <fullName evidence="3">Copper resistance protein B</fullName>
    </submittedName>
</protein>
<accession>A0ABS7T5I7</accession>
<sequence length="379" mass="41673">MSTQRTWKHRVLALSLAVAAVPAALAQDHSQHGVEPEAPSKPPADESSDRGHEGHSGADRSQTDHSGMDHSGMDHSGMDHSGMDHSGMDHSGMDHSGMDHSGMDHSGMDHSGMDHSEMNHSEMNHSEMNHSEMEHGPSPAPSQPLEPIPPVTDADRAAAFPKLTHHMEHPSEFNTYVLFNRLEASDGDHGRGQAWEAQAWFGGDINRLWLRSEGERARGEAESADLEVLYGRSVTPWWDVVAGVRHDFEPGPSRTWAALGVQGLAPYMFEVSATGYVGESGRTAATVEMEYEVLFTNRLVLQPLVEAEFHGKDDPARGIGSGLSKLEAGLRLRYEIRREFAPYIGVVRERVFGGTADYQRAEGEPVDDTRFVAGLRVWF</sequence>
<proteinExistence type="predicted"/>
<dbReference type="Proteomes" id="UP001430954">
    <property type="component" value="Unassembled WGS sequence"/>
</dbReference>
<feature type="compositionally biased region" description="Basic and acidic residues" evidence="1">
    <location>
        <begin position="43"/>
        <end position="135"/>
    </location>
</feature>
<feature type="compositionally biased region" description="Pro residues" evidence="1">
    <location>
        <begin position="138"/>
        <end position="149"/>
    </location>
</feature>
<evidence type="ECO:0000313" key="3">
    <source>
        <dbReference type="EMBL" id="MBZ4039130.1"/>
    </source>
</evidence>
<dbReference type="Pfam" id="PF05275">
    <property type="entry name" value="CopB"/>
    <property type="match status" value="1"/>
</dbReference>
<dbReference type="EMBL" id="JAINZW010000002">
    <property type="protein sequence ID" value="MBZ4039130.1"/>
    <property type="molecule type" value="Genomic_DNA"/>
</dbReference>
<evidence type="ECO:0000256" key="2">
    <source>
        <dbReference type="SAM" id="SignalP"/>
    </source>
</evidence>
<dbReference type="Gene3D" id="2.160.20.80">
    <property type="entry name" value="E3 ubiquitin-protein ligase SopA"/>
    <property type="match status" value="1"/>
</dbReference>
<keyword evidence="4" id="KW-1185">Reference proteome</keyword>
<feature type="signal peptide" evidence="2">
    <location>
        <begin position="1"/>
        <end position="26"/>
    </location>
</feature>
<dbReference type="SUPFAM" id="SSF141571">
    <property type="entry name" value="Pentapeptide repeat-like"/>
    <property type="match status" value="1"/>
</dbReference>
<gene>
    <name evidence="3" type="ORF">K6753_06235</name>
</gene>
<organism evidence="3 4">
    <name type="scientific">Novilysobacter selenitireducens</name>
    <dbReference type="NCBI Taxonomy" id="2872639"/>
    <lineage>
        <taxon>Bacteria</taxon>
        <taxon>Pseudomonadati</taxon>
        <taxon>Pseudomonadota</taxon>
        <taxon>Gammaproteobacteria</taxon>
        <taxon>Lysobacterales</taxon>
        <taxon>Lysobacteraceae</taxon>
        <taxon>Novilysobacter</taxon>
    </lineage>
</organism>
<comment type="caution">
    <text evidence="3">The sequence shown here is derived from an EMBL/GenBank/DDBJ whole genome shotgun (WGS) entry which is preliminary data.</text>
</comment>